<dbReference type="RefSeq" id="WP_128566408.1">
    <property type="nucleotide sequence ID" value="NZ_BPQH01000023.1"/>
</dbReference>
<dbReference type="EMBL" id="BPQH01000023">
    <property type="protein sequence ID" value="GJD52884.1"/>
    <property type="molecule type" value="Genomic_DNA"/>
</dbReference>
<organism evidence="1 2">
    <name type="scientific">Methylobacterium crusticola</name>
    <dbReference type="NCBI Taxonomy" id="1697972"/>
    <lineage>
        <taxon>Bacteria</taxon>
        <taxon>Pseudomonadati</taxon>
        <taxon>Pseudomonadota</taxon>
        <taxon>Alphaproteobacteria</taxon>
        <taxon>Hyphomicrobiales</taxon>
        <taxon>Methylobacteriaceae</taxon>
        <taxon>Methylobacterium</taxon>
    </lineage>
</organism>
<dbReference type="Proteomes" id="UP001055167">
    <property type="component" value="Unassembled WGS sequence"/>
</dbReference>
<protein>
    <submittedName>
        <fullName evidence="1">Uncharacterized protein</fullName>
    </submittedName>
</protein>
<comment type="caution">
    <text evidence="1">The sequence shown here is derived from an EMBL/GenBank/DDBJ whole genome shotgun (WGS) entry which is preliminary data.</text>
</comment>
<reference evidence="1" key="1">
    <citation type="journal article" date="2021" name="Front. Microbiol.">
        <title>Comprehensive Comparative Genomics and Phenotyping of Methylobacterium Species.</title>
        <authorList>
            <person name="Alessa O."/>
            <person name="Ogura Y."/>
            <person name="Fujitani Y."/>
            <person name="Takami H."/>
            <person name="Hayashi T."/>
            <person name="Sahin N."/>
            <person name="Tani A."/>
        </authorList>
    </citation>
    <scope>NUCLEOTIDE SEQUENCE</scope>
    <source>
        <strain evidence="1">KCTC 52305</strain>
    </source>
</reference>
<reference evidence="1" key="2">
    <citation type="submission" date="2021-08" db="EMBL/GenBank/DDBJ databases">
        <authorList>
            <person name="Tani A."/>
            <person name="Ola A."/>
            <person name="Ogura Y."/>
            <person name="Katsura K."/>
            <person name="Hayashi T."/>
        </authorList>
    </citation>
    <scope>NUCLEOTIDE SEQUENCE</scope>
    <source>
        <strain evidence="1">KCTC 52305</strain>
    </source>
</reference>
<evidence type="ECO:0000313" key="2">
    <source>
        <dbReference type="Proteomes" id="UP001055167"/>
    </source>
</evidence>
<accession>A0ABQ4R6V5</accession>
<name>A0ABQ4R6V5_9HYPH</name>
<gene>
    <name evidence="1" type="ORF">OPKNFCMD_5651</name>
</gene>
<keyword evidence="2" id="KW-1185">Reference proteome</keyword>
<sequence length="70" mass="7606">MTAVVLKSLDPVEVIDPTTVSVVAHLSVRVAGETTPEAVTFILKREDDPVRIDDIVTPSLRASFRKSCGR</sequence>
<evidence type="ECO:0000313" key="1">
    <source>
        <dbReference type="EMBL" id="GJD52884.1"/>
    </source>
</evidence>
<proteinExistence type="predicted"/>